<comment type="caution">
    <text evidence="2">The sequence shown here is derived from an EMBL/GenBank/DDBJ whole genome shotgun (WGS) entry which is preliminary data.</text>
</comment>
<evidence type="ECO:0008006" key="4">
    <source>
        <dbReference type="Google" id="ProtNLM"/>
    </source>
</evidence>
<gene>
    <name evidence="2" type="ORF">PL8927_760215</name>
</gene>
<dbReference type="EMBL" id="CZCU02000153">
    <property type="protein sequence ID" value="VXD22975.1"/>
    <property type="molecule type" value="Genomic_DNA"/>
</dbReference>
<feature type="compositionally biased region" description="Polar residues" evidence="1">
    <location>
        <begin position="1"/>
        <end position="18"/>
    </location>
</feature>
<proteinExistence type="predicted"/>
<evidence type="ECO:0000313" key="2">
    <source>
        <dbReference type="EMBL" id="VXD22975.1"/>
    </source>
</evidence>
<dbReference type="AlphaFoldDB" id="A0A7Z9BWU2"/>
<dbReference type="OrthoDB" id="565202at2"/>
<protein>
    <recommendedName>
        <fullName evidence="4">DUF2203 domain-containing protein</fullName>
    </recommendedName>
</protein>
<keyword evidence="3" id="KW-1185">Reference proteome</keyword>
<dbReference type="RefSeq" id="WP_083625302.1">
    <property type="nucleotide sequence ID" value="NZ_LR734878.1"/>
</dbReference>
<name>A0A7Z9BWU2_9CYAN</name>
<organism evidence="2 3">
    <name type="scientific">Planktothrix serta PCC 8927</name>
    <dbReference type="NCBI Taxonomy" id="671068"/>
    <lineage>
        <taxon>Bacteria</taxon>
        <taxon>Bacillati</taxon>
        <taxon>Cyanobacteriota</taxon>
        <taxon>Cyanophyceae</taxon>
        <taxon>Oscillatoriophycideae</taxon>
        <taxon>Oscillatoriales</taxon>
        <taxon>Microcoleaceae</taxon>
        <taxon>Planktothrix</taxon>
    </lineage>
</organism>
<accession>A0A7Z9BWU2</accession>
<feature type="region of interest" description="Disordered" evidence="1">
    <location>
        <begin position="1"/>
        <end position="23"/>
    </location>
</feature>
<evidence type="ECO:0000256" key="1">
    <source>
        <dbReference type="SAM" id="MobiDB-lite"/>
    </source>
</evidence>
<reference evidence="2" key="1">
    <citation type="submission" date="2019-10" db="EMBL/GenBank/DDBJ databases">
        <authorList>
            <consortium name="Genoscope - CEA"/>
            <person name="William W."/>
        </authorList>
    </citation>
    <scope>NUCLEOTIDE SEQUENCE [LARGE SCALE GENOMIC DNA]</scope>
    <source>
        <strain evidence="2">BBR_PRJEB10992</strain>
    </source>
</reference>
<evidence type="ECO:0000313" key="3">
    <source>
        <dbReference type="Proteomes" id="UP000184550"/>
    </source>
</evidence>
<sequence>MSSKPSSQPPSTNNSDQDGNQDIEQELAEVEQSLIDLKARLAQIQRDEQRQIELKNRIDEVIPQIRQTKSQQLKDELNQLKTQLETLEFNLESRLVTWGSFKEPFWQAVRFGGLGIVIGWVLKSCSGS</sequence>
<dbReference type="Proteomes" id="UP000184550">
    <property type="component" value="Unassembled WGS sequence"/>
</dbReference>